<keyword evidence="10" id="KW-1133">Transmembrane helix</keyword>
<keyword evidence="7" id="KW-0067">ATP-binding</keyword>
<feature type="domain" description="Histidine kinase" evidence="11">
    <location>
        <begin position="408"/>
        <end position="624"/>
    </location>
</feature>
<evidence type="ECO:0000256" key="10">
    <source>
        <dbReference type="SAM" id="Phobius"/>
    </source>
</evidence>
<feature type="coiled-coil region" evidence="9">
    <location>
        <begin position="372"/>
        <end position="399"/>
    </location>
</feature>
<proteinExistence type="predicted"/>
<dbReference type="Pfam" id="PF02518">
    <property type="entry name" value="HATPase_c"/>
    <property type="match status" value="1"/>
</dbReference>
<dbReference type="InterPro" id="IPR003594">
    <property type="entry name" value="HATPase_dom"/>
</dbReference>
<keyword evidence="4" id="KW-0808">Transferase</keyword>
<dbReference type="InterPro" id="IPR004358">
    <property type="entry name" value="Sig_transdc_His_kin-like_C"/>
</dbReference>
<dbReference type="PROSITE" id="PS50109">
    <property type="entry name" value="HIS_KIN"/>
    <property type="match status" value="1"/>
</dbReference>
<dbReference type="GO" id="GO:0005524">
    <property type="term" value="F:ATP binding"/>
    <property type="evidence" value="ECO:0007669"/>
    <property type="project" value="UniProtKB-KW"/>
</dbReference>
<dbReference type="Gene3D" id="1.10.287.130">
    <property type="match status" value="1"/>
</dbReference>
<dbReference type="Proteomes" id="UP000521868">
    <property type="component" value="Unassembled WGS sequence"/>
</dbReference>
<dbReference type="PANTHER" id="PTHR43065">
    <property type="entry name" value="SENSOR HISTIDINE KINASE"/>
    <property type="match status" value="1"/>
</dbReference>
<dbReference type="InterPro" id="IPR005467">
    <property type="entry name" value="His_kinase_dom"/>
</dbReference>
<dbReference type="InterPro" id="IPR003661">
    <property type="entry name" value="HisK_dim/P_dom"/>
</dbReference>
<dbReference type="GO" id="GO:0000155">
    <property type="term" value="F:phosphorelay sensor kinase activity"/>
    <property type="evidence" value="ECO:0007669"/>
    <property type="project" value="InterPro"/>
</dbReference>
<dbReference type="SUPFAM" id="SSF53850">
    <property type="entry name" value="Periplasmic binding protein-like II"/>
    <property type="match status" value="1"/>
</dbReference>
<organism evidence="12 13">
    <name type="scientific">Ramlibacter lithotrophicus</name>
    <dbReference type="NCBI Taxonomy" id="2606681"/>
    <lineage>
        <taxon>Bacteria</taxon>
        <taxon>Pseudomonadati</taxon>
        <taxon>Pseudomonadota</taxon>
        <taxon>Betaproteobacteria</taxon>
        <taxon>Burkholderiales</taxon>
        <taxon>Comamonadaceae</taxon>
        <taxon>Ramlibacter</taxon>
    </lineage>
</organism>
<keyword evidence="3" id="KW-0597">Phosphoprotein</keyword>
<dbReference type="SUPFAM" id="SSF55874">
    <property type="entry name" value="ATPase domain of HSP90 chaperone/DNA topoisomerase II/histidine kinase"/>
    <property type="match status" value="1"/>
</dbReference>
<dbReference type="EMBL" id="VTOX01000006">
    <property type="protein sequence ID" value="NKE67481.1"/>
    <property type="molecule type" value="Genomic_DNA"/>
</dbReference>
<gene>
    <name evidence="12" type="ORF">RAMLITH_16780</name>
</gene>
<dbReference type="Pfam" id="PF12974">
    <property type="entry name" value="Phosphonate-bd"/>
    <property type="match status" value="1"/>
</dbReference>
<keyword evidence="10" id="KW-0812">Transmembrane</keyword>
<dbReference type="AlphaFoldDB" id="A0A7X6I7G5"/>
<dbReference type="CDD" id="cd00082">
    <property type="entry name" value="HisKA"/>
    <property type="match status" value="1"/>
</dbReference>
<dbReference type="SMART" id="SM00388">
    <property type="entry name" value="HisKA"/>
    <property type="match status" value="1"/>
</dbReference>
<name>A0A7X6I7G5_9BURK</name>
<dbReference type="Gene3D" id="3.40.190.10">
    <property type="entry name" value="Periplasmic binding protein-like II"/>
    <property type="match status" value="2"/>
</dbReference>
<evidence type="ECO:0000256" key="4">
    <source>
        <dbReference type="ARBA" id="ARBA00022679"/>
    </source>
</evidence>
<dbReference type="Pfam" id="PF00512">
    <property type="entry name" value="HisKA"/>
    <property type="match status" value="1"/>
</dbReference>
<evidence type="ECO:0000256" key="1">
    <source>
        <dbReference type="ARBA" id="ARBA00000085"/>
    </source>
</evidence>
<dbReference type="InterPro" id="IPR036097">
    <property type="entry name" value="HisK_dim/P_sf"/>
</dbReference>
<keyword evidence="9" id="KW-0175">Coiled coil</keyword>
<dbReference type="SUPFAM" id="SSF47384">
    <property type="entry name" value="Homodimeric domain of signal transducing histidine kinase"/>
    <property type="match status" value="1"/>
</dbReference>
<evidence type="ECO:0000256" key="8">
    <source>
        <dbReference type="ARBA" id="ARBA00023012"/>
    </source>
</evidence>
<comment type="caution">
    <text evidence="12">The sequence shown here is derived from an EMBL/GenBank/DDBJ whole genome shotgun (WGS) entry which is preliminary data.</text>
</comment>
<dbReference type="PRINTS" id="PR00344">
    <property type="entry name" value="BCTRLSENSOR"/>
</dbReference>
<evidence type="ECO:0000256" key="5">
    <source>
        <dbReference type="ARBA" id="ARBA00022741"/>
    </source>
</evidence>
<sequence length="627" mass="67678">MERAPPAPIVGGSILKTPLVTTAAGRGAPGTAWARAGAGLRLLGAAVLAGLLAAGQATAREVAIGVFAWQGERAAIADWSPVIRDLNAALPEHRFRLDHYDAAGLRRAIAEHRVDLVITNPGYYVTMEAEFGLSRIATLAAPNVRSPDRAIGSVVIARADRADLPDLAALAGRRVAAVAPDAFGGWLIVAGELKRRGLDPESDLAVRFMGLPMNNIVDAVRRGDVDAGIVRTCLLEQLLDEEYVRPGDLRVVGARQEDGFPCATSTPLYPDWPIAVTRQTDPALAKAVARALLAMPDGQGLLSWTVPADYRPVHELYQGLGVGPYADLHRLTPEALARRFWPWLLGLVVLLIAGIVHTVRVEYQVHRRTAELRESLQARQLAEARMRENQEQMEHLSRLSVLGELSGSLAHEINQPLTTIGTYARSLLRRQDNRTLTPEALSQACTEIADEAERAGGIVQRIRHFARKRAAVREPVDLAAIAAEARRLVTGMLAHAPEIAIHDRSSPGRAVLADPQQIQQVLLNLVKNAIDAARGLPPARQAIEVDIEAAGSRVLVHVIDRGVGLDEAQRARLFEPFFTTKPDGLGLGLPICKTIIEAHGGRLWAEPNAGGAGMRFTFSLPCHELPA</sequence>
<evidence type="ECO:0000256" key="2">
    <source>
        <dbReference type="ARBA" id="ARBA00012438"/>
    </source>
</evidence>
<dbReference type="SMART" id="SM00387">
    <property type="entry name" value="HATPase_c"/>
    <property type="match status" value="1"/>
</dbReference>
<keyword evidence="8" id="KW-0902">Two-component regulatory system</keyword>
<feature type="transmembrane region" description="Helical" evidence="10">
    <location>
        <begin position="340"/>
        <end position="359"/>
    </location>
</feature>
<evidence type="ECO:0000256" key="6">
    <source>
        <dbReference type="ARBA" id="ARBA00022777"/>
    </source>
</evidence>
<dbReference type="InterPro" id="IPR036890">
    <property type="entry name" value="HATPase_C_sf"/>
</dbReference>
<keyword evidence="10" id="KW-0472">Membrane</keyword>
<evidence type="ECO:0000256" key="9">
    <source>
        <dbReference type="SAM" id="Coils"/>
    </source>
</evidence>
<comment type="catalytic activity">
    <reaction evidence="1">
        <text>ATP + protein L-histidine = ADP + protein N-phospho-L-histidine.</text>
        <dbReference type="EC" id="2.7.13.3"/>
    </reaction>
</comment>
<dbReference type="EC" id="2.7.13.3" evidence="2"/>
<reference evidence="12 13" key="1">
    <citation type="journal article" date="2020" name="Nature">
        <title>Bacterial chemolithoautotrophy via manganese oxidation.</title>
        <authorList>
            <person name="Yu H."/>
            <person name="Leadbetter J.R."/>
        </authorList>
    </citation>
    <scope>NUCLEOTIDE SEQUENCE [LARGE SCALE GENOMIC DNA]</scope>
    <source>
        <strain evidence="12 13">RBP-1</strain>
    </source>
</reference>
<keyword evidence="5" id="KW-0547">Nucleotide-binding</keyword>
<dbReference type="Gene3D" id="3.30.565.10">
    <property type="entry name" value="Histidine kinase-like ATPase, C-terminal domain"/>
    <property type="match status" value="1"/>
</dbReference>
<evidence type="ECO:0000259" key="11">
    <source>
        <dbReference type="PROSITE" id="PS50109"/>
    </source>
</evidence>
<dbReference type="PANTHER" id="PTHR43065:SF10">
    <property type="entry name" value="PEROXIDE STRESS-ACTIVATED HISTIDINE KINASE MAK3"/>
    <property type="match status" value="1"/>
</dbReference>
<accession>A0A7X6I7G5</accession>
<evidence type="ECO:0000313" key="12">
    <source>
        <dbReference type="EMBL" id="NKE67481.1"/>
    </source>
</evidence>
<evidence type="ECO:0000256" key="3">
    <source>
        <dbReference type="ARBA" id="ARBA00022553"/>
    </source>
</evidence>
<evidence type="ECO:0000256" key="7">
    <source>
        <dbReference type="ARBA" id="ARBA00022840"/>
    </source>
</evidence>
<keyword evidence="13" id="KW-1185">Reference proteome</keyword>
<keyword evidence="6" id="KW-0418">Kinase</keyword>
<evidence type="ECO:0000313" key="13">
    <source>
        <dbReference type="Proteomes" id="UP000521868"/>
    </source>
</evidence>
<protein>
    <recommendedName>
        <fullName evidence="2">histidine kinase</fullName>
        <ecNumber evidence="2">2.7.13.3</ecNumber>
    </recommendedName>
</protein>